<dbReference type="InterPro" id="IPR050455">
    <property type="entry name" value="Tpx_Peroxidase_subfamily"/>
</dbReference>
<comment type="similarity">
    <text evidence="6">Belongs to the peroxiredoxin family. Tpx subfamily.</text>
</comment>
<dbReference type="InterPro" id="IPR036249">
    <property type="entry name" value="Thioredoxin-like_sf"/>
</dbReference>
<comment type="subunit">
    <text evidence="6">Homodimer.</text>
</comment>
<dbReference type="PROSITE" id="PS01265">
    <property type="entry name" value="TPX"/>
    <property type="match status" value="1"/>
</dbReference>
<sequence>MTEITLGGAATKTVGTLPVVGSQAPAFSLADADLNDFGLDKFVGRKVILNIFPSLDTETCSMSVRRFNKMAEELDGVTVVCISKDLPFAQARFCGAEGIGNVVTGSAFRSTFGEDYGVTIADGPMKGLLSRAVVVLDRDGNVAYTQQVPEIQNEPEYEAVRQAVDQVK</sequence>
<keyword evidence="9" id="KW-1185">Reference proteome</keyword>
<dbReference type="Gene3D" id="3.40.30.10">
    <property type="entry name" value="Glutaredoxin"/>
    <property type="match status" value="1"/>
</dbReference>
<evidence type="ECO:0000259" key="7">
    <source>
        <dbReference type="PROSITE" id="PS51352"/>
    </source>
</evidence>
<feature type="active site" description="Cysteine sulfenic acid (-SOH) intermediate" evidence="6">
    <location>
        <position position="60"/>
    </location>
</feature>
<keyword evidence="3 6" id="KW-0560">Oxidoreductase</keyword>
<evidence type="ECO:0000256" key="2">
    <source>
        <dbReference type="ARBA" id="ARBA00022862"/>
    </source>
</evidence>
<dbReference type="PROSITE" id="PS51352">
    <property type="entry name" value="THIOREDOXIN_2"/>
    <property type="match status" value="1"/>
</dbReference>
<dbReference type="Pfam" id="PF08534">
    <property type="entry name" value="Redoxin"/>
    <property type="match status" value="1"/>
</dbReference>
<dbReference type="PANTHER" id="PTHR43110">
    <property type="entry name" value="THIOL PEROXIDASE"/>
    <property type="match status" value="1"/>
</dbReference>
<dbReference type="EC" id="1.11.1.24" evidence="6"/>
<gene>
    <name evidence="6" type="primary">tpx</name>
    <name evidence="8" type="ORF">GA0061077_0781</name>
</gene>
<dbReference type="EMBL" id="FMBL01000002">
    <property type="protein sequence ID" value="SCC79690.1"/>
    <property type="molecule type" value="Genomic_DNA"/>
</dbReference>
<organism evidence="8 9">
    <name type="scientific">Bifidobacterium commune</name>
    <dbReference type="NCBI Taxonomy" id="1505727"/>
    <lineage>
        <taxon>Bacteria</taxon>
        <taxon>Bacillati</taxon>
        <taxon>Actinomycetota</taxon>
        <taxon>Actinomycetes</taxon>
        <taxon>Bifidobacteriales</taxon>
        <taxon>Bifidobacteriaceae</taxon>
        <taxon>Bifidobacterium</taxon>
    </lineage>
</organism>
<dbReference type="InterPro" id="IPR013766">
    <property type="entry name" value="Thioredoxin_domain"/>
</dbReference>
<dbReference type="HAMAP" id="MF_00269">
    <property type="entry name" value="Tpx"/>
    <property type="match status" value="1"/>
</dbReference>
<keyword evidence="1 6" id="KW-0575">Peroxidase</keyword>
<evidence type="ECO:0000313" key="9">
    <source>
        <dbReference type="Proteomes" id="UP000242610"/>
    </source>
</evidence>
<keyword evidence="2 6" id="KW-0049">Antioxidant</keyword>
<name>A0A1C4H504_9BIFI</name>
<dbReference type="InterPro" id="IPR002065">
    <property type="entry name" value="TPX"/>
</dbReference>
<dbReference type="PANTHER" id="PTHR43110:SF1">
    <property type="entry name" value="THIOL PEROXIDASE"/>
    <property type="match status" value="1"/>
</dbReference>
<accession>A0A1C4H504</accession>
<evidence type="ECO:0000256" key="1">
    <source>
        <dbReference type="ARBA" id="ARBA00022559"/>
    </source>
</evidence>
<dbReference type="InterPro" id="IPR013740">
    <property type="entry name" value="Redoxin"/>
</dbReference>
<evidence type="ECO:0000256" key="3">
    <source>
        <dbReference type="ARBA" id="ARBA00023002"/>
    </source>
</evidence>
<evidence type="ECO:0000256" key="5">
    <source>
        <dbReference type="ARBA" id="ARBA00023284"/>
    </source>
</evidence>
<dbReference type="InterPro" id="IPR018219">
    <property type="entry name" value="Tpx_CS"/>
</dbReference>
<dbReference type="AlphaFoldDB" id="A0A1C4H504"/>
<dbReference type="Proteomes" id="UP000242610">
    <property type="component" value="Unassembled WGS sequence"/>
</dbReference>
<comment type="function">
    <text evidence="6">Thiol-specific peroxidase that catalyzes the reduction of hydrogen peroxide and organic hydroperoxides to water and alcohols, respectively. Plays a role in cell protection against oxidative stress by detoxifying peroxides.</text>
</comment>
<feature type="disulfide bond" description="Redox-active" evidence="6">
    <location>
        <begin position="60"/>
        <end position="94"/>
    </location>
</feature>
<dbReference type="RefSeq" id="WP_091847675.1">
    <property type="nucleotide sequence ID" value="NZ_FMBL01000002.1"/>
</dbReference>
<comment type="catalytic activity">
    <reaction evidence="6">
        <text>a hydroperoxide + [thioredoxin]-dithiol = an alcohol + [thioredoxin]-disulfide + H2O</text>
        <dbReference type="Rhea" id="RHEA:62620"/>
        <dbReference type="Rhea" id="RHEA-COMP:10698"/>
        <dbReference type="Rhea" id="RHEA-COMP:10700"/>
        <dbReference type="ChEBI" id="CHEBI:15377"/>
        <dbReference type="ChEBI" id="CHEBI:29950"/>
        <dbReference type="ChEBI" id="CHEBI:30879"/>
        <dbReference type="ChEBI" id="CHEBI:35924"/>
        <dbReference type="ChEBI" id="CHEBI:50058"/>
        <dbReference type="EC" id="1.11.1.24"/>
    </reaction>
</comment>
<dbReference type="GO" id="GO:0008379">
    <property type="term" value="F:thioredoxin peroxidase activity"/>
    <property type="evidence" value="ECO:0007669"/>
    <property type="project" value="UniProtKB-UniRule"/>
</dbReference>
<evidence type="ECO:0000256" key="4">
    <source>
        <dbReference type="ARBA" id="ARBA00023157"/>
    </source>
</evidence>
<dbReference type="CDD" id="cd03014">
    <property type="entry name" value="PRX_Atyp2cys"/>
    <property type="match status" value="1"/>
</dbReference>
<dbReference type="OrthoDB" id="9781543at2"/>
<protein>
    <recommendedName>
        <fullName evidence="6">Thiol peroxidase</fullName>
        <shortName evidence="6">Tpx</shortName>
        <ecNumber evidence="6">1.11.1.24</ecNumber>
    </recommendedName>
    <alternativeName>
        <fullName evidence="6">Peroxiredoxin tpx</fullName>
        <shortName evidence="6">Prx</shortName>
    </alternativeName>
    <alternativeName>
        <fullName evidence="6">Thioredoxin peroxidase</fullName>
    </alternativeName>
    <alternativeName>
        <fullName evidence="6">Thioredoxin-dependent peroxiredoxin</fullName>
    </alternativeName>
</protein>
<dbReference type="SUPFAM" id="SSF52833">
    <property type="entry name" value="Thioredoxin-like"/>
    <property type="match status" value="1"/>
</dbReference>
<dbReference type="NCBIfam" id="NF001808">
    <property type="entry name" value="PRK00522.1"/>
    <property type="match status" value="1"/>
</dbReference>
<reference evidence="9" key="1">
    <citation type="submission" date="2016-08" db="EMBL/GenBank/DDBJ databases">
        <authorList>
            <person name="Varghese N."/>
            <person name="Submissions Spin"/>
        </authorList>
    </citation>
    <scope>NUCLEOTIDE SEQUENCE [LARGE SCALE GENOMIC DNA]</scope>
    <source>
        <strain evidence="9">R-52791</strain>
    </source>
</reference>
<evidence type="ECO:0000256" key="6">
    <source>
        <dbReference type="HAMAP-Rule" id="MF_00269"/>
    </source>
</evidence>
<keyword evidence="5 6" id="KW-0676">Redox-active center</keyword>
<proteinExistence type="inferred from homology"/>
<keyword evidence="4 6" id="KW-1015">Disulfide bond</keyword>
<comment type="miscellaneous">
    <text evidence="6">The active site is a conserved redox-active cysteine residue, the peroxidatic cysteine (C(P)), which makes the nucleophilic attack on the peroxide substrate. The peroxide oxidizes the C(P)-SH to cysteine sulfenic acid (C(P)-SOH), which then reacts with another cysteine residue, the resolving cysteine (C(R)), to form a disulfide bridge. The disulfide is subsequently reduced by an appropriate electron donor to complete the catalytic cycle. In this atypical 2-Cys peroxiredoxin, C(R) is present in the same subunit to form an intramolecular disulfide. The disulfide is subsequently reduced by thioredoxin.</text>
</comment>
<feature type="domain" description="Thioredoxin" evidence="7">
    <location>
        <begin position="18"/>
        <end position="168"/>
    </location>
</feature>
<dbReference type="STRING" id="1505727.GA0061077_0781"/>
<evidence type="ECO:0000313" key="8">
    <source>
        <dbReference type="EMBL" id="SCC79690.1"/>
    </source>
</evidence>